<keyword evidence="5" id="KW-0479">Metal-binding</keyword>
<keyword evidence="8" id="KW-0460">Magnesium</keyword>
<dbReference type="InterPro" id="IPR020476">
    <property type="entry name" value="Nudix_hydrolase"/>
</dbReference>
<evidence type="ECO:0000256" key="8">
    <source>
        <dbReference type="ARBA" id="ARBA00022842"/>
    </source>
</evidence>
<dbReference type="PANTHER" id="PTHR47707:SF1">
    <property type="entry name" value="NUDIX HYDROLASE FAMILY PROTEIN"/>
    <property type="match status" value="1"/>
</dbReference>
<dbReference type="GO" id="GO:0035539">
    <property type="term" value="F:8-oxo-7,8-dihydrodeoxyguanosine triphosphate pyrophosphatase activity"/>
    <property type="evidence" value="ECO:0007669"/>
    <property type="project" value="UniProtKB-EC"/>
</dbReference>
<evidence type="ECO:0000256" key="10">
    <source>
        <dbReference type="ARBA" id="ARBA00035861"/>
    </source>
</evidence>
<dbReference type="InterPro" id="IPR047127">
    <property type="entry name" value="MutT-like"/>
</dbReference>
<comment type="catalytic activity">
    <reaction evidence="10">
        <text>8-oxo-dGTP + H2O = 8-oxo-dGMP + diphosphate + H(+)</text>
        <dbReference type="Rhea" id="RHEA:31575"/>
        <dbReference type="ChEBI" id="CHEBI:15377"/>
        <dbReference type="ChEBI" id="CHEBI:15378"/>
        <dbReference type="ChEBI" id="CHEBI:33019"/>
        <dbReference type="ChEBI" id="CHEBI:63224"/>
        <dbReference type="ChEBI" id="CHEBI:77896"/>
        <dbReference type="EC" id="3.6.1.55"/>
    </reaction>
</comment>
<dbReference type="SUPFAM" id="SSF55811">
    <property type="entry name" value="Nudix"/>
    <property type="match status" value="1"/>
</dbReference>
<evidence type="ECO:0000256" key="2">
    <source>
        <dbReference type="ARBA" id="ARBA00005582"/>
    </source>
</evidence>
<dbReference type="OrthoDB" id="9804442at2"/>
<comment type="caution">
    <text evidence="13">The sequence shown here is derived from an EMBL/GenBank/DDBJ whole genome shotgun (WGS) entry which is preliminary data.</text>
</comment>
<dbReference type="AlphaFoldDB" id="A0A4Y8KNC3"/>
<dbReference type="GO" id="GO:0044715">
    <property type="term" value="F:8-oxo-dGDP phosphatase activity"/>
    <property type="evidence" value="ECO:0007669"/>
    <property type="project" value="TreeGrafter"/>
</dbReference>
<evidence type="ECO:0000256" key="9">
    <source>
        <dbReference type="ARBA" id="ARBA00023204"/>
    </source>
</evidence>
<dbReference type="Proteomes" id="UP000298218">
    <property type="component" value="Unassembled WGS sequence"/>
</dbReference>
<comment type="similarity">
    <text evidence="2">Belongs to the Nudix hydrolase family.</text>
</comment>
<sequence length="132" mass="14892">MKKRINVVGAVLTRGQTVLAARRSSTMSLPGMWEFPGGKIESNESPEQALLRELEEELLCSAEIGAHVETTEHEYDFGIVILTTYYCSLTGVEPRLTEHSEIRWVQSAELDQLDWAPADVPAVKRVMKDFRE</sequence>
<keyword evidence="6" id="KW-0227">DNA damage</keyword>
<dbReference type="EMBL" id="SOHQ01000028">
    <property type="protein sequence ID" value="TFD78611.1"/>
    <property type="molecule type" value="Genomic_DNA"/>
</dbReference>
<name>A0A4Y8KNC3_9MICO</name>
<gene>
    <name evidence="13" type="ORF">E3T53_10575</name>
</gene>
<keyword evidence="9" id="KW-0234">DNA repair</keyword>
<dbReference type="CDD" id="cd03425">
    <property type="entry name" value="NUDIX_MutT_NudA_like"/>
    <property type="match status" value="1"/>
</dbReference>
<dbReference type="GO" id="GO:0008413">
    <property type="term" value="F:8-oxo-7,8-dihydroguanosine triphosphate pyrophosphatase activity"/>
    <property type="evidence" value="ECO:0007669"/>
    <property type="project" value="TreeGrafter"/>
</dbReference>
<dbReference type="GO" id="GO:0044716">
    <property type="term" value="F:8-oxo-GDP phosphatase activity"/>
    <property type="evidence" value="ECO:0007669"/>
    <property type="project" value="TreeGrafter"/>
</dbReference>
<dbReference type="PANTHER" id="PTHR47707">
    <property type="entry name" value="8-OXO-DGTP DIPHOSPHATASE"/>
    <property type="match status" value="1"/>
</dbReference>
<keyword evidence="4" id="KW-0235">DNA replication</keyword>
<comment type="cofactor">
    <cofactor evidence="1">
        <name>Mg(2+)</name>
        <dbReference type="ChEBI" id="CHEBI:18420"/>
    </cofactor>
</comment>
<accession>A0A4Y8KNC3</accession>
<dbReference type="Pfam" id="PF00293">
    <property type="entry name" value="NUDIX"/>
    <property type="match status" value="1"/>
</dbReference>
<evidence type="ECO:0000256" key="5">
    <source>
        <dbReference type="ARBA" id="ARBA00022723"/>
    </source>
</evidence>
<dbReference type="PROSITE" id="PS51462">
    <property type="entry name" value="NUDIX"/>
    <property type="match status" value="1"/>
</dbReference>
<dbReference type="InterPro" id="IPR015797">
    <property type="entry name" value="NUDIX_hydrolase-like_dom_sf"/>
</dbReference>
<dbReference type="GO" id="GO:0006260">
    <property type="term" value="P:DNA replication"/>
    <property type="evidence" value="ECO:0007669"/>
    <property type="project" value="UniProtKB-KW"/>
</dbReference>
<proteinExistence type="inferred from homology"/>
<evidence type="ECO:0000256" key="1">
    <source>
        <dbReference type="ARBA" id="ARBA00001946"/>
    </source>
</evidence>
<dbReference type="GO" id="GO:0046872">
    <property type="term" value="F:metal ion binding"/>
    <property type="evidence" value="ECO:0007669"/>
    <property type="project" value="UniProtKB-KW"/>
</dbReference>
<dbReference type="InterPro" id="IPR000086">
    <property type="entry name" value="NUDIX_hydrolase_dom"/>
</dbReference>
<evidence type="ECO:0000259" key="12">
    <source>
        <dbReference type="PROSITE" id="PS51462"/>
    </source>
</evidence>
<organism evidence="13 14">
    <name type="scientific">Cryobacterium psychrophilum</name>
    <dbReference type="NCBI Taxonomy" id="41988"/>
    <lineage>
        <taxon>Bacteria</taxon>
        <taxon>Bacillati</taxon>
        <taxon>Actinomycetota</taxon>
        <taxon>Actinomycetes</taxon>
        <taxon>Micrococcales</taxon>
        <taxon>Microbacteriaceae</taxon>
        <taxon>Cryobacterium</taxon>
    </lineage>
</organism>
<keyword evidence="7 13" id="KW-0378">Hydrolase</keyword>
<dbReference type="RefSeq" id="WP_134174045.1">
    <property type="nucleotide sequence ID" value="NZ_SODI01000001.1"/>
</dbReference>
<keyword evidence="14" id="KW-1185">Reference proteome</keyword>
<dbReference type="PRINTS" id="PR00502">
    <property type="entry name" value="NUDIXFAMILY"/>
</dbReference>
<dbReference type="Gene3D" id="3.90.79.10">
    <property type="entry name" value="Nucleoside Triphosphate Pyrophosphohydrolase"/>
    <property type="match status" value="1"/>
</dbReference>
<evidence type="ECO:0000256" key="7">
    <source>
        <dbReference type="ARBA" id="ARBA00022801"/>
    </source>
</evidence>
<dbReference type="EC" id="3.6.1.55" evidence="11"/>
<dbReference type="GO" id="GO:0006281">
    <property type="term" value="P:DNA repair"/>
    <property type="evidence" value="ECO:0007669"/>
    <property type="project" value="UniProtKB-KW"/>
</dbReference>
<feature type="domain" description="Nudix hydrolase" evidence="12">
    <location>
        <begin position="3"/>
        <end position="128"/>
    </location>
</feature>
<evidence type="ECO:0000256" key="4">
    <source>
        <dbReference type="ARBA" id="ARBA00022705"/>
    </source>
</evidence>
<evidence type="ECO:0000313" key="13">
    <source>
        <dbReference type="EMBL" id="TFD78611.1"/>
    </source>
</evidence>
<protein>
    <recommendedName>
        <fullName evidence="11">8-oxo-dGTP diphosphatase</fullName>
        <ecNumber evidence="11">3.6.1.55</ecNumber>
    </recommendedName>
</protein>
<evidence type="ECO:0000256" key="6">
    <source>
        <dbReference type="ARBA" id="ARBA00022763"/>
    </source>
</evidence>
<evidence type="ECO:0000256" key="11">
    <source>
        <dbReference type="ARBA" id="ARBA00038905"/>
    </source>
</evidence>
<evidence type="ECO:0000256" key="3">
    <source>
        <dbReference type="ARBA" id="ARBA00022457"/>
    </source>
</evidence>
<keyword evidence="3" id="KW-0515">Mutator protein</keyword>
<evidence type="ECO:0000313" key="14">
    <source>
        <dbReference type="Proteomes" id="UP000298218"/>
    </source>
</evidence>
<reference evidence="13 14" key="1">
    <citation type="submission" date="2019-03" db="EMBL/GenBank/DDBJ databases">
        <title>Genomics of glacier-inhabiting Cryobacterium strains.</title>
        <authorList>
            <person name="Liu Q."/>
            <person name="Xin Y.-H."/>
        </authorList>
    </citation>
    <scope>NUCLEOTIDE SEQUENCE [LARGE SCALE GENOMIC DNA]</scope>
    <source>
        <strain evidence="13 14">CGMCC 1.4292</strain>
    </source>
</reference>